<dbReference type="Pfam" id="PF11959">
    <property type="entry name" value="DUF3473"/>
    <property type="match status" value="1"/>
</dbReference>
<dbReference type="EMBL" id="VRLW01000001">
    <property type="protein sequence ID" value="KAA1260996.1"/>
    <property type="molecule type" value="Genomic_DNA"/>
</dbReference>
<dbReference type="Gene3D" id="3.20.20.370">
    <property type="entry name" value="Glycoside hydrolase/deacetylase"/>
    <property type="match status" value="1"/>
</dbReference>
<dbReference type="Proteomes" id="UP000322699">
    <property type="component" value="Unassembled WGS sequence"/>
</dbReference>
<accession>A0A5B1CKA0</accession>
<dbReference type="InterPro" id="IPR045235">
    <property type="entry name" value="PuuE_HpPgdA-like"/>
</dbReference>
<dbReference type="OrthoDB" id="258610at2"/>
<evidence type="ECO:0000259" key="2">
    <source>
        <dbReference type="PROSITE" id="PS51677"/>
    </source>
</evidence>
<evidence type="ECO:0000313" key="3">
    <source>
        <dbReference type="EMBL" id="KAA1260996.1"/>
    </source>
</evidence>
<dbReference type="PANTHER" id="PTHR47561">
    <property type="entry name" value="POLYSACCHARIDE DEACETYLASE FAMILY PROTEIN (AFU_ORTHOLOGUE AFUA_6G05030)"/>
    <property type="match status" value="1"/>
</dbReference>
<dbReference type="NCBIfam" id="TIGR03006">
    <property type="entry name" value="pepcterm_polyde"/>
    <property type="match status" value="1"/>
</dbReference>
<dbReference type="Pfam" id="PF01522">
    <property type="entry name" value="Polysacc_deac_1"/>
    <property type="match status" value="1"/>
</dbReference>
<keyword evidence="3" id="KW-0378">Hydrolase</keyword>
<dbReference type="PANTHER" id="PTHR47561:SF1">
    <property type="entry name" value="POLYSACCHARIDE DEACETYLASE FAMILY PROTEIN (AFU_ORTHOLOGUE AFUA_6G05030)"/>
    <property type="match status" value="1"/>
</dbReference>
<dbReference type="SUPFAM" id="SSF88713">
    <property type="entry name" value="Glycoside hydrolase/deacetylase"/>
    <property type="match status" value="1"/>
</dbReference>
<dbReference type="InterPro" id="IPR022560">
    <property type="entry name" value="DUF3473"/>
</dbReference>
<dbReference type="CDD" id="cd10941">
    <property type="entry name" value="CE4_PuuE_HpPgdA_like_2"/>
    <property type="match status" value="1"/>
</dbReference>
<proteinExistence type="predicted"/>
<dbReference type="InterPro" id="IPR002509">
    <property type="entry name" value="NODB_dom"/>
</dbReference>
<dbReference type="PROSITE" id="PS51677">
    <property type="entry name" value="NODB"/>
    <property type="match status" value="1"/>
</dbReference>
<sequence length="311" mass="34849">MPNSYATSNQSTNQVSGHADRPDGLSVCNAFTIDVEDYFQVSAFERQVSRKRWDQYECRVETNTDRMLSLMDSCDIRGTFFVLGWVAHRFPKLVRRIARAGHEIASHGYWHQLVYDQTPEQFATDINDAQEAIVSACGVKPTAYRAPSFSITKKSLWALDILIEQGFTTDSSIFPIAGHDRYGVPDAKKEIHDRVADRGKLLEFPPSVAKVAGVTVPIGGGYFRLFPTAMTTAAIRRIQSSGRPAMFYIHPWEIDPDQPRIKGAGTKSRFRHYVNLKHTERKLIGLVQSHRFGTMATSIASANQAPLRKAG</sequence>
<reference evidence="3 4" key="1">
    <citation type="submission" date="2019-08" db="EMBL/GenBank/DDBJ databases">
        <title>Deep-cultivation of Planctomycetes and their phenomic and genomic characterization uncovers novel biology.</title>
        <authorList>
            <person name="Wiegand S."/>
            <person name="Jogler M."/>
            <person name="Boedeker C."/>
            <person name="Pinto D."/>
            <person name="Vollmers J."/>
            <person name="Rivas-Marin E."/>
            <person name="Kohn T."/>
            <person name="Peeters S.H."/>
            <person name="Heuer A."/>
            <person name="Rast P."/>
            <person name="Oberbeckmann S."/>
            <person name="Bunk B."/>
            <person name="Jeske O."/>
            <person name="Meyerdierks A."/>
            <person name="Storesund J.E."/>
            <person name="Kallscheuer N."/>
            <person name="Luecker S."/>
            <person name="Lage O.M."/>
            <person name="Pohl T."/>
            <person name="Merkel B.J."/>
            <person name="Hornburger P."/>
            <person name="Mueller R.-W."/>
            <person name="Bruemmer F."/>
            <person name="Labrenz M."/>
            <person name="Spormann A.M."/>
            <person name="Op Den Camp H."/>
            <person name="Overmann J."/>
            <person name="Amann R."/>
            <person name="Jetten M.S.M."/>
            <person name="Mascher T."/>
            <person name="Medema M.H."/>
            <person name="Devos D.P."/>
            <person name="Kaster A.-K."/>
            <person name="Ovreas L."/>
            <person name="Rohde M."/>
            <person name="Galperin M.Y."/>
            <person name="Jogler C."/>
        </authorList>
    </citation>
    <scope>NUCLEOTIDE SEQUENCE [LARGE SCALE GENOMIC DNA]</scope>
    <source>
        <strain evidence="3 4">LF1</strain>
    </source>
</reference>
<dbReference type="GO" id="GO:0005975">
    <property type="term" value="P:carbohydrate metabolic process"/>
    <property type="evidence" value="ECO:0007669"/>
    <property type="project" value="InterPro"/>
</dbReference>
<dbReference type="GO" id="GO:0016810">
    <property type="term" value="F:hydrolase activity, acting on carbon-nitrogen (but not peptide) bonds"/>
    <property type="evidence" value="ECO:0007669"/>
    <property type="project" value="InterPro"/>
</dbReference>
<comment type="caution">
    <text evidence="3">The sequence shown here is derived from an EMBL/GenBank/DDBJ whole genome shotgun (WGS) entry which is preliminary data.</text>
</comment>
<dbReference type="EC" id="3.5.1.-" evidence="3"/>
<feature type="compositionally biased region" description="Polar residues" evidence="1">
    <location>
        <begin position="1"/>
        <end position="16"/>
    </location>
</feature>
<feature type="region of interest" description="Disordered" evidence="1">
    <location>
        <begin position="1"/>
        <end position="20"/>
    </location>
</feature>
<evidence type="ECO:0000313" key="4">
    <source>
        <dbReference type="Proteomes" id="UP000322699"/>
    </source>
</evidence>
<feature type="domain" description="NodB homology" evidence="2">
    <location>
        <begin position="46"/>
        <end position="242"/>
    </location>
</feature>
<dbReference type="AlphaFoldDB" id="A0A5B1CKA0"/>
<protein>
    <submittedName>
        <fullName evidence="3">Peptidoglycan deacetylase</fullName>
        <ecNumber evidence="3">3.5.1.-</ecNumber>
    </submittedName>
</protein>
<gene>
    <name evidence="3" type="primary">pgdA</name>
    <name evidence="3" type="ORF">LF1_35380</name>
</gene>
<evidence type="ECO:0000256" key="1">
    <source>
        <dbReference type="SAM" id="MobiDB-lite"/>
    </source>
</evidence>
<name>A0A5B1CKA0_9BACT</name>
<keyword evidence="4" id="KW-1185">Reference proteome</keyword>
<organism evidence="3 4">
    <name type="scientific">Rubripirellula obstinata</name>
    <dbReference type="NCBI Taxonomy" id="406547"/>
    <lineage>
        <taxon>Bacteria</taxon>
        <taxon>Pseudomonadati</taxon>
        <taxon>Planctomycetota</taxon>
        <taxon>Planctomycetia</taxon>
        <taxon>Pirellulales</taxon>
        <taxon>Pirellulaceae</taxon>
        <taxon>Rubripirellula</taxon>
    </lineage>
</organism>
<dbReference type="InterPro" id="IPR014344">
    <property type="entry name" value="XrtA_polysacc_deacetyl"/>
</dbReference>
<dbReference type="InterPro" id="IPR011330">
    <property type="entry name" value="Glyco_hydro/deAcase_b/a-brl"/>
</dbReference>